<feature type="transmembrane region" description="Helical" evidence="1">
    <location>
        <begin position="147"/>
        <end position="166"/>
    </location>
</feature>
<gene>
    <name evidence="2" type="ORF">AE0388_2314</name>
</gene>
<evidence type="ECO:0008006" key="4">
    <source>
        <dbReference type="Google" id="ProtNLM"/>
    </source>
</evidence>
<evidence type="ECO:0000313" key="3">
    <source>
        <dbReference type="Proteomes" id="UP000031488"/>
    </source>
</evidence>
<evidence type="ECO:0000313" key="2">
    <source>
        <dbReference type="EMBL" id="KHS51764.1"/>
    </source>
</evidence>
<organism evidence="2 3">
    <name type="scientific">Brevibacterium linens</name>
    <dbReference type="NCBI Taxonomy" id="1703"/>
    <lineage>
        <taxon>Bacteria</taxon>
        <taxon>Bacillati</taxon>
        <taxon>Actinomycetota</taxon>
        <taxon>Actinomycetes</taxon>
        <taxon>Micrococcales</taxon>
        <taxon>Brevibacteriaceae</taxon>
        <taxon>Brevibacterium</taxon>
    </lineage>
</organism>
<keyword evidence="1" id="KW-1133">Transmembrane helix</keyword>
<dbReference type="RefSeq" id="WP_039210524.1">
    <property type="nucleotide sequence ID" value="NZ_JTJZ01000020.1"/>
</dbReference>
<feature type="transmembrane region" description="Helical" evidence="1">
    <location>
        <begin position="118"/>
        <end position="135"/>
    </location>
</feature>
<feature type="transmembrane region" description="Helical" evidence="1">
    <location>
        <begin position="296"/>
        <end position="316"/>
    </location>
</feature>
<dbReference type="PATRIC" id="fig|1703.6.peg.2213"/>
<protein>
    <recommendedName>
        <fullName evidence="4">DUF368 domain-containing protein</fullName>
    </recommendedName>
</protein>
<dbReference type="Pfam" id="PF04018">
    <property type="entry name" value="VCA0040-like"/>
    <property type="match status" value="1"/>
</dbReference>
<dbReference type="AlphaFoldDB" id="A0A0B8ZZN5"/>
<feature type="transmembrane region" description="Helical" evidence="1">
    <location>
        <begin position="178"/>
        <end position="209"/>
    </location>
</feature>
<dbReference type="EMBL" id="JTJZ01000020">
    <property type="protein sequence ID" value="KHS51764.1"/>
    <property type="molecule type" value="Genomic_DNA"/>
</dbReference>
<dbReference type="InterPro" id="IPR007163">
    <property type="entry name" value="VCA0040-like"/>
</dbReference>
<dbReference type="Proteomes" id="UP000031488">
    <property type="component" value="Unassembled WGS sequence"/>
</dbReference>
<dbReference type="PANTHER" id="PTHR37308:SF1">
    <property type="entry name" value="POLYPRENYL-PHOSPHATE TRANSPORTER"/>
    <property type="match status" value="1"/>
</dbReference>
<reference evidence="2 3" key="1">
    <citation type="submission" date="2014-11" db="EMBL/GenBank/DDBJ databases">
        <title>Draft Genome Sequence of Brevibacterium linens AE038-8.</title>
        <authorList>
            <person name="Maizel D."/>
            <person name="Utturkar S.M."/>
            <person name="Brown S.D."/>
            <person name="Ferrero M."/>
            <person name="Rosen B.P."/>
        </authorList>
    </citation>
    <scope>NUCLEOTIDE SEQUENCE [LARGE SCALE GENOMIC DNA]</scope>
    <source>
        <strain evidence="2 3">AE038-8</strain>
    </source>
</reference>
<keyword evidence="1" id="KW-0812">Transmembrane</keyword>
<accession>A0A0B8ZZN5</accession>
<dbReference type="PANTHER" id="PTHR37308">
    <property type="entry name" value="INTEGRAL MEMBRANE PROTEIN"/>
    <property type="match status" value="1"/>
</dbReference>
<keyword evidence="3" id="KW-1185">Reference proteome</keyword>
<proteinExistence type="predicted"/>
<evidence type="ECO:0000256" key="1">
    <source>
        <dbReference type="SAM" id="Phobius"/>
    </source>
</evidence>
<name>A0A0B8ZZN5_BRELN</name>
<feature type="transmembrane region" description="Helical" evidence="1">
    <location>
        <begin position="87"/>
        <end position="106"/>
    </location>
</feature>
<feature type="transmembrane region" description="Helical" evidence="1">
    <location>
        <begin position="221"/>
        <end position="245"/>
    </location>
</feature>
<comment type="caution">
    <text evidence="2">The sequence shown here is derived from an EMBL/GenBank/DDBJ whole genome shotgun (WGS) entry which is preliminary data.</text>
</comment>
<sequence length="335" mass="34851">MTNTPPTDTDTVPKRSKALLPLDLIRGFLIGSAELVPGVSGGTIALVTGVYDQLIDSAAHVVSAAKTLVTGPNRVSGALAELRRTDWFLVIPVLLGMAAAVFTIAGVMESFVTGNPELARGLFFGLVAASIAVPLRMLPARSTRQPVLLGILAFIVAAALAFWMTSLAGGADVENPPLIAVFFVASIAICALVVPGVSGSFFLLAVGMYSTTLRAVDSRDFGYLGIFLLGAILGLAVFVNILKYFLHNHRWWTLIVMAGLMFGSLRALWPWQSSAEVGADGEEHGAGGLLAPVDPVLGPILLACLGAAVVVILIVVEAKLASTKDQGDGTDSTSA</sequence>
<dbReference type="STRING" id="1703.BLSMQ_1633"/>
<keyword evidence="1" id="KW-0472">Membrane</keyword>
<dbReference type="OrthoDB" id="9793746at2"/>